<dbReference type="InterPro" id="IPR001734">
    <property type="entry name" value="Na/solute_symporter"/>
</dbReference>
<dbReference type="Proteomes" id="UP000007266">
    <property type="component" value="Linkage group 10"/>
</dbReference>
<dbReference type="OMA" id="MASEVDW"/>
<evidence type="ECO:0000256" key="1">
    <source>
        <dbReference type="ARBA" id="ARBA00004651"/>
    </source>
</evidence>
<feature type="transmembrane region" description="Helical" evidence="12">
    <location>
        <begin position="235"/>
        <end position="253"/>
    </location>
</feature>
<feature type="transmembrane region" description="Helical" evidence="12">
    <location>
        <begin position="436"/>
        <end position="455"/>
    </location>
</feature>
<dbReference type="EMBL" id="KQ971374">
    <property type="protein sequence ID" value="EEZ97407.1"/>
    <property type="molecule type" value="Genomic_DNA"/>
</dbReference>
<feature type="transmembrane region" description="Helical" evidence="12">
    <location>
        <begin position="78"/>
        <end position="102"/>
    </location>
</feature>
<dbReference type="InterPro" id="IPR038377">
    <property type="entry name" value="Na/Glc_symporter_sf"/>
</dbReference>
<feature type="transmembrane region" description="Helical" evidence="12">
    <location>
        <begin position="180"/>
        <end position="202"/>
    </location>
</feature>
<evidence type="ECO:0000256" key="9">
    <source>
        <dbReference type="ARBA" id="ARBA00023136"/>
    </source>
</evidence>
<gene>
    <name evidence="13" type="primary">AUGUSTUS-3.0.2_11236</name>
    <name evidence="13" type="ORF">TcasGA2_TC011236</name>
</gene>
<name>D6X3G6_TRICA</name>
<proteinExistence type="inferred from homology"/>
<keyword evidence="3" id="KW-0813">Transport</keyword>
<evidence type="ECO:0000256" key="3">
    <source>
        <dbReference type="ARBA" id="ARBA00022448"/>
    </source>
</evidence>
<evidence type="ECO:0000256" key="11">
    <source>
        <dbReference type="RuleBase" id="RU362091"/>
    </source>
</evidence>
<keyword evidence="14" id="KW-1185">Reference proteome</keyword>
<evidence type="ECO:0000256" key="6">
    <source>
        <dbReference type="ARBA" id="ARBA00022989"/>
    </source>
</evidence>
<evidence type="ECO:0000313" key="14">
    <source>
        <dbReference type="Proteomes" id="UP000007266"/>
    </source>
</evidence>
<comment type="subcellular location">
    <subcellularLocation>
        <location evidence="1">Cell membrane</location>
        <topology evidence="1">Multi-pass membrane protein</topology>
    </subcellularLocation>
</comment>
<feature type="transmembrane region" description="Helical" evidence="12">
    <location>
        <begin position="47"/>
        <end position="66"/>
    </location>
</feature>
<dbReference type="GO" id="GO:0006814">
    <property type="term" value="P:sodium ion transport"/>
    <property type="evidence" value="ECO:0000318"/>
    <property type="project" value="GO_Central"/>
</dbReference>
<evidence type="ECO:0000256" key="5">
    <source>
        <dbReference type="ARBA" id="ARBA00022692"/>
    </source>
</evidence>
<keyword evidence="9 12" id="KW-0472">Membrane</keyword>
<protein>
    <submittedName>
        <fullName evidence="13">Sodium-dependent multivitamin transporter-like Protein</fullName>
    </submittedName>
</protein>
<dbReference type="PANTHER" id="PTHR42985">
    <property type="entry name" value="SODIUM-COUPLED MONOCARBOXYLATE TRANSPORTER"/>
    <property type="match status" value="1"/>
</dbReference>
<evidence type="ECO:0000256" key="10">
    <source>
        <dbReference type="ARBA" id="ARBA00023201"/>
    </source>
</evidence>
<organism evidence="13 14">
    <name type="scientific">Tribolium castaneum</name>
    <name type="common">Red flour beetle</name>
    <dbReference type="NCBI Taxonomy" id="7070"/>
    <lineage>
        <taxon>Eukaryota</taxon>
        <taxon>Metazoa</taxon>
        <taxon>Ecdysozoa</taxon>
        <taxon>Arthropoda</taxon>
        <taxon>Hexapoda</taxon>
        <taxon>Insecta</taxon>
        <taxon>Pterygota</taxon>
        <taxon>Neoptera</taxon>
        <taxon>Endopterygota</taxon>
        <taxon>Coleoptera</taxon>
        <taxon>Polyphaga</taxon>
        <taxon>Cucujiformia</taxon>
        <taxon>Tenebrionidae</taxon>
        <taxon>Tenebrionidae incertae sedis</taxon>
        <taxon>Tribolium</taxon>
    </lineage>
</organism>
<evidence type="ECO:0000256" key="12">
    <source>
        <dbReference type="SAM" id="Phobius"/>
    </source>
</evidence>
<keyword evidence="7" id="KW-0915">Sodium</keyword>
<sequence length="576" mass="63886">MSAFFWYDYLIFFIVLAISSCTGIYYGCFGTKQKTIKEYLLGGKNMATWPIGISVAVSHFSAITIMGAPSDIYKFGAYYTYSTIGMALLGLISIFVFFPVFFKLQVTTIYEYLEKRFDHKTKVFASFLFIVGEVVIVSVSIYAPSLALSAVTGIHVYYIIICVFGICIFYTTIGGLKTVVWTDIFQSGVILLSMFIICVIGLNTTGNFSTLWKTALDGGRLDILNFDVDPTLRDSFWTFVIGFTFHCTYYVSLSQSGVQKYLALATFRDCIWAVVFYVITMEIVELFCVFLGLLAYGHYANCDPFTTGKIQRHEQLLPYYVTEIAGHIPGVTGFTLVGLFCATMSTISSSLNAISGVVYKDCLSRFLKKDITEKASGRILRVIVVITGILSMLLIFVLQHLGDILPVAVSGASIGSGPILGVFFLGFLFPQANAKGAFYGAIVSFVFQTFVLIVSKMYRYKKIIVDVTLPFSVSGCWTNGSLASNSTLSNGFSSPNNVTINSELSHYYNCMLGLIVTVIVGLIISYLTNKNDPPVDKELISPVVRRFVKKDNKPEIDSRELKALMTKEYNTQGLEK</sequence>
<reference evidence="13 14" key="2">
    <citation type="journal article" date="2010" name="Nucleic Acids Res.">
        <title>BeetleBase in 2010: revisions to provide comprehensive genomic information for Tribolium castaneum.</title>
        <authorList>
            <person name="Kim H.S."/>
            <person name="Murphy T."/>
            <person name="Xia J."/>
            <person name="Caragea D."/>
            <person name="Park Y."/>
            <person name="Beeman R.W."/>
            <person name="Lorenzen M.D."/>
            <person name="Butcher S."/>
            <person name="Manak J.R."/>
            <person name="Brown S.J."/>
        </authorList>
    </citation>
    <scope>GENOME REANNOTATION</scope>
    <source>
        <strain evidence="13 14">Georgia GA2</strain>
    </source>
</reference>
<dbReference type="STRING" id="7070.D6X3G6"/>
<keyword evidence="10" id="KW-0739">Sodium transport</keyword>
<dbReference type="AlphaFoldDB" id="D6X3G6"/>
<accession>D6X3G6</accession>
<feature type="transmembrane region" description="Helical" evidence="12">
    <location>
        <begin position="336"/>
        <end position="359"/>
    </location>
</feature>
<keyword evidence="4" id="KW-1003">Cell membrane</keyword>
<feature type="transmembrane region" description="Helical" evidence="12">
    <location>
        <begin position="274"/>
        <end position="296"/>
    </location>
</feature>
<dbReference type="PANTHER" id="PTHR42985:SF21">
    <property type="entry name" value="SODIUM-DEPENDENT MULTIVITAMIN TRANSPORTER-LIKE PROTEIN"/>
    <property type="match status" value="1"/>
</dbReference>
<dbReference type="Pfam" id="PF00474">
    <property type="entry name" value="SSF"/>
    <property type="match status" value="1"/>
</dbReference>
<feature type="transmembrane region" description="Helical" evidence="12">
    <location>
        <begin position="404"/>
        <end position="429"/>
    </location>
</feature>
<dbReference type="NCBIfam" id="TIGR00813">
    <property type="entry name" value="sss"/>
    <property type="match status" value="1"/>
</dbReference>
<evidence type="ECO:0000256" key="8">
    <source>
        <dbReference type="ARBA" id="ARBA00023065"/>
    </source>
</evidence>
<dbReference type="GO" id="GO:0015293">
    <property type="term" value="F:symporter activity"/>
    <property type="evidence" value="ECO:0000318"/>
    <property type="project" value="GO_Central"/>
</dbReference>
<keyword evidence="8" id="KW-0406">Ion transport</keyword>
<dbReference type="eggNOG" id="KOG2349">
    <property type="taxonomic scope" value="Eukaryota"/>
</dbReference>
<feature type="transmembrane region" description="Helical" evidence="12">
    <location>
        <begin position="379"/>
        <end position="398"/>
    </location>
</feature>
<feature type="transmembrane region" description="Helical" evidence="12">
    <location>
        <begin position="155"/>
        <end position="173"/>
    </location>
</feature>
<evidence type="ECO:0000256" key="4">
    <source>
        <dbReference type="ARBA" id="ARBA00022475"/>
    </source>
</evidence>
<dbReference type="Gene3D" id="1.20.1730.10">
    <property type="entry name" value="Sodium/glucose cotransporter"/>
    <property type="match status" value="1"/>
</dbReference>
<reference evidence="13 14" key="1">
    <citation type="journal article" date="2008" name="Nature">
        <title>The genome of the model beetle and pest Tribolium castaneum.</title>
        <authorList>
            <consortium name="Tribolium Genome Sequencing Consortium"/>
            <person name="Richards S."/>
            <person name="Gibbs R.A."/>
            <person name="Weinstock G.M."/>
            <person name="Brown S.J."/>
            <person name="Denell R."/>
            <person name="Beeman R.W."/>
            <person name="Gibbs R."/>
            <person name="Beeman R.W."/>
            <person name="Brown S.J."/>
            <person name="Bucher G."/>
            <person name="Friedrich M."/>
            <person name="Grimmelikhuijzen C.J."/>
            <person name="Klingler M."/>
            <person name="Lorenzen M."/>
            <person name="Richards S."/>
            <person name="Roth S."/>
            <person name="Schroder R."/>
            <person name="Tautz D."/>
            <person name="Zdobnov E.M."/>
            <person name="Muzny D."/>
            <person name="Gibbs R.A."/>
            <person name="Weinstock G.M."/>
            <person name="Attaway T."/>
            <person name="Bell S."/>
            <person name="Buhay C.J."/>
            <person name="Chandrabose M.N."/>
            <person name="Chavez D."/>
            <person name="Clerk-Blankenburg K.P."/>
            <person name="Cree A."/>
            <person name="Dao M."/>
            <person name="Davis C."/>
            <person name="Chacko J."/>
            <person name="Dinh H."/>
            <person name="Dugan-Rocha S."/>
            <person name="Fowler G."/>
            <person name="Garner T.T."/>
            <person name="Garnes J."/>
            <person name="Gnirke A."/>
            <person name="Hawes A."/>
            <person name="Hernandez J."/>
            <person name="Hines S."/>
            <person name="Holder M."/>
            <person name="Hume J."/>
            <person name="Jhangiani S.N."/>
            <person name="Joshi V."/>
            <person name="Khan Z.M."/>
            <person name="Jackson L."/>
            <person name="Kovar C."/>
            <person name="Kowis A."/>
            <person name="Lee S."/>
            <person name="Lewis L.R."/>
            <person name="Margolis J."/>
            <person name="Morgan M."/>
            <person name="Nazareth L.V."/>
            <person name="Nguyen N."/>
            <person name="Okwuonu G."/>
            <person name="Parker D."/>
            <person name="Richards S."/>
            <person name="Ruiz S.J."/>
            <person name="Santibanez J."/>
            <person name="Savard J."/>
            <person name="Scherer S.E."/>
            <person name="Schneider B."/>
            <person name="Sodergren E."/>
            <person name="Tautz D."/>
            <person name="Vattahil S."/>
            <person name="Villasana D."/>
            <person name="White C.S."/>
            <person name="Wright R."/>
            <person name="Park Y."/>
            <person name="Beeman R.W."/>
            <person name="Lord J."/>
            <person name="Oppert B."/>
            <person name="Lorenzen M."/>
            <person name="Brown S."/>
            <person name="Wang L."/>
            <person name="Savard J."/>
            <person name="Tautz D."/>
            <person name="Richards S."/>
            <person name="Weinstock G."/>
            <person name="Gibbs R.A."/>
            <person name="Liu Y."/>
            <person name="Worley K."/>
            <person name="Weinstock G."/>
            <person name="Elsik C.G."/>
            <person name="Reese J.T."/>
            <person name="Elhaik E."/>
            <person name="Landan G."/>
            <person name="Graur D."/>
            <person name="Arensburger P."/>
            <person name="Atkinson P."/>
            <person name="Beeman R.W."/>
            <person name="Beidler J."/>
            <person name="Brown S.J."/>
            <person name="Demuth J.P."/>
            <person name="Drury D.W."/>
            <person name="Du Y.Z."/>
            <person name="Fujiwara H."/>
            <person name="Lorenzen M."/>
            <person name="Maselli V."/>
            <person name="Osanai M."/>
            <person name="Park Y."/>
            <person name="Robertson H.M."/>
            <person name="Tu Z."/>
            <person name="Wang J.J."/>
            <person name="Wang S."/>
            <person name="Richards S."/>
            <person name="Song H."/>
            <person name="Zhang L."/>
            <person name="Sodergren E."/>
            <person name="Werner D."/>
            <person name="Stanke M."/>
            <person name="Morgenstern B."/>
            <person name="Solovyev V."/>
            <person name="Kosarev P."/>
            <person name="Brown G."/>
            <person name="Chen H.C."/>
            <person name="Ermolaeva O."/>
            <person name="Hlavina W."/>
            <person name="Kapustin Y."/>
            <person name="Kiryutin B."/>
            <person name="Kitts P."/>
            <person name="Maglott D."/>
            <person name="Pruitt K."/>
            <person name="Sapojnikov V."/>
            <person name="Souvorov A."/>
            <person name="Mackey A.J."/>
            <person name="Waterhouse R.M."/>
            <person name="Wyder S."/>
            <person name="Zdobnov E.M."/>
            <person name="Zdobnov E.M."/>
            <person name="Wyder S."/>
            <person name="Kriventseva E.V."/>
            <person name="Kadowaki T."/>
            <person name="Bork P."/>
            <person name="Aranda M."/>
            <person name="Bao R."/>
            <person name="Beermann A."/>
            <person name="Berns N."/>
            <person name="Bolognesi R."/>
            <person name="Bonneton F."/>
            <person name="Bopp D."/>
            <person name="Brown S.J."/>
            <person name="Bucher G."/>
            <person name="Butts T."/>
            <person name="Chaumot A."/>
            <person name="Denell R.E."/>
            <person name="Ferrier D.E."/>
            <person name="Friedrich M."/>
            <person name="Gordon C.M."/>
            <person name="Jindra M."/>
            <person name="Klingler M."/>
            <person name="Lan Q."/>
            <person name="Lattorff H.M."/>
            <person name="Laudet V."/>
            <person name="von Levetsow C."/>
            <person name="Liu Z."/>
            <person name="Lutz R."/>
            <person name="Lynch J.A."/>
            <person name="da Fonseca R.N."/>
            <person name="Posnien N."/>
            <person name="Reuter R."/>
            <person name="Roth S."/>
            <person name="Savard J."/>
            <person name="Schinko J.B."/>
            <person name="Schmitt C."/>
            <person name="Schoppmeier M."/>
            <person name="Schroder R."/>
            <person name="Shippy T.D."/>
            <person name="Simonnet F."/>
            <person name="Marques-Souza H."/>
            <person name="Tautz D."/>
            <person name="Tomoyasu Y."/>
            <person name="Trauner J."/>
            <person name="Van der Zee M."/>
            <person name="Vervoort M."/>
            <person name="Wittkopp N."/>
            <person name="Wimmer E.A."/>
            <person name="Yang X."/>
            <person name="Jones A.K."/>
            <person name="Sattelle D.B."/>
            <person name="Ebert P.R."/>
            <person name="Nelson D."/>
            <person name="Scott J.G."/>
            <person name="Beeman R.W."/>
            <person name="Muthukrishnan S."/>
            <person name="Kramer K.J."/>
            <person name="Arakane Y."/>
            <person name="Beeman R.W."/>
            <person name="Zhu Q."/>
            <person name="Hogenkamp D."/>
            <person name="Dixit R."/>
            <person name="Oppert B."/>
            <person name="Jiang H."/>
            <person name="Zou Z."/>
            <person name="Marshall J."/>
            <person name="Elpidina E."/>
            <person name="Vinokurov K."/>
            <person name="Oppert C."/>
            <person name="Zou Z."/>
            <person name="Evans J."/>
            <person name="Lu Z."/>
            <person name="Zhao P."/>
            <person name="Sumathipala N."/>
            <person name="Altincicek B."/>
            <person name="Vilcinskas A."/>
            <person name="Williams M."/>
            <person name="Hultmark D."/>
            <person name="Hetru C."/>
            <person name="Jiang H."/>
            <person name="Grimmelikhuijzen C.J."/>
            <person name="Hauser F."/>
            <person name="Cazzamali G."/>
            <person name="Williamson M."/>
            <person name="Park Y."/>
            <person name="Li B."/>
            <person name="Tanaka Y."/>
            <person name="Predel R."/>
            <person name="Neupert S."/>
            <person name="Schachtner J."/>
            <person name="Verleyen P."/>
            <person name="Raible F."/>
            <person name="Bork P."/>
            <person name="Friedrich M."/>
            <person name="Walden K.K."/>
            <person name="Robertson H.M."/>
            <person name="Angeli S."/>
            <person name="Foret S."/>
            <person name="Bucher G."/>
            <person name="Schuetz S."/>
            <person name="Maleszka R."/>
            <person name="Wimmer E.A."/>
            <person name="Beeman R.W."/>
            <person name="Lorenzen M."/>
            <person name="Tomoyasu Y."/>
            <person name="Miller S.C."/>
            <person name="Grossmann D."/>
            <person name="Bucher G."/>
        </authorList>
    </citation>
    <scope>NUCLEOTIDE SEQUENCE [LARGE SCALE GENOMIC DNA]</scope>
    <source>
        <strain evidence="13 14">Georgia GA2</strain>
    </source>
</reference>
<evidence type="ECO:0000256" key="2">
    <source>
        <dbReference type="ARBA" id="ARBA00006434"/>
    </source>
</evidence>
<dbReference type="InterPro" id="IPR051163">
    <property type="entry name" value="Sodium:Solute_Symporter_SSF"/>
</dbReference>
<comment type="similarity">
    <text evidence="2 11">Belongs to the sodium:solute symporter (SSF) (TC 2.A.21) family.</text>
</comment>
<keyword evidence="5 12" id="KW-0812">Transmembrane</keyword>
<feature type="transmembrane region" description="Helical" evidence="12">
    <location>
        <begin position="123"/>
        <end position="143"/>
    </location>
</feature>
<keyword evidence="6 12" id="KW-1133">Transmembrane helix</keyword>
<dbReference type="CDD" id="cd11492">
    <property type="entry name" value="SLC5sbd_NIS-SMVT"/>
    <property type="match status" value="1"/>
</dbReference>
<feature type="transmembrane region" description="Helical" evidence="12">
    <location>
        <begin position="506"/>
        <end position="527"/>
    </location>
</feature>
<dbReference type="PhylomeDB" id="D6X3G6"/>
<dbReference type="PROSITE" id="PS50283">
    <property type="entry name" value="NA_SOLUT_SYMP_3"/>
    <property type="match status" value="1"/>
</dbReference>
<dbReference type="GO" id="GO:0005886">
    <property type="term" value="C:plasma membrane"/>
    <property type="evidence" value="ECO:0007669"/>
    <property type="project" value="UniProtKB-SubCell"/>
</dbReference>
<evidence type="ECO:0000313" key="13">
    <source>
        <dbReference type="EMBL" id="EEZ97407.1"/>
    </source>
</evidence>
<evidence type="ECO:0000256" key="7">
    <source>
        <dbReference type="ARBA" id="ARBA00023053"/>
    </source>
</evidence>
<dbReference type="HOGENOM" id="CLU_018808_11_1_1"/>
<feature type="transmembrane region" description="Helical" evidence="12">
    <location>
        <begin position="6"/>
        <end position="26"/>
    </location>
</feature>